<dbReference type="SUPFAM" id="SSF56645">
    <property type="entry name" value="Acyl-CoA dehydrogenase NM domain-like"/>
    <property type="match status" value="1"/>
</dbReference>
<dbReference type="InterPro" id="IPR009075">
    <property type="entry name" value="AcylCo_DH/oxidase_C"/>
</dbReference>
<evidence type="ECO:0000256" key="5">
    <source>
        <dbReference type="ARBA" id="ARBA00023002"/>
    </source>
</evidence>
<reference evidence="9" key="1">
    <citation type="journal article" date="2019" name="Int. J. Syst. Evol. Microbiol.">
        <title>The Global Catalogue of Microorganisms (GCM) 10K type strain sequencing project: providing services to taxonomists for standard genome sequencing and annotation.</title>
        <authorList>
            <consortium name="The Broad Institute Genomics Platform"/>
            <consortium name="The Broad Institute Genome Sequencing Center for Infectious Disease"/>
            <person name="Wu L."/>
            <person name="Ma J."/>
        </authorList>
    </citation>
    <scope>NUCLEOTIDE SEQUENCE [LARGE SCALE GENOMIC DNA]</scope>
    <source>
        <strain evidence="9">CGMCC 1.6784</strain>
    </source>
</reference>
<protein>
    <submittedName>
        <fullName evidence="8">Acyl-CoA dehydrogenase</fullName>
    </submittedName>
</protein>
<organism evidence="8 9">
    <name type="scientific">Novosphingobium indicum</name>
    <dbReference type="NCBI Taxonomy" id="462949"/>
    <lineage>
        <taxon>Bacteria</taxon>
        <taxon>Pseudomonadati</taxon>
        <taxon>Pseudomonadota</taxon>
        <taxon>Alphaproteobacteria</taxon>
        <taxon>Sphingomonadales</taxon>
        <taxon>Sphingomonadaceae</taxon>
        <taxon>Novosphingobium</taxon>
    </lineage>
</organism>
<comment type="caution">
    <text evidence="8">The sequence shown here is derived from an EMBL/GenBank/DDBJ whole genome shotgun (WGS) entry which is preliminary data.</text>
</comment>
<feature type="domain" description="Acyl-CoA dehydrogenase/oxidase C-terminal" evidence="6">
    <location>
        <begin position="230"/>
        <end position="350"/>
    </location>
</feature>
<dbReference type="EMBL" id="BMLK01000002">
    <property type="protein sequence ID" value="GGN42758.1"/>
    <property type="molecule type" value="Genomic_DNA"/>
</dbReference>
<gene>
    <name evidence="8" type="ORF">GCM10011349_06240</name>
</gene>
<evidence type="ECO:0000259" key="6">
    <source>
        <dbReference type="Pfam" id="PF00441"/>
    </source>
</evidence>
<proteinExistence type="inferred from homology"/>
<name>A0ABQ2JCY9_9SPHN</name>
<feature type="domain" description="Acyl-CoA dehydrogenase/oxidase N-terminal" evidence="7">
    <location>
        <begin position="5"/>
        <end position="116"/>
    </location>
</feature>
<dbReference type="Pfam" id="PF02771">
    <property type="entry name" value="Acyl-CoA_dh_N"/>
    <property type="match status" value="1"/>
</dbReference>
<evidence type="ECO:0000259" key="7">
    <source>
        <dbReference type="Pfam" id="PF02771"/>
    </source>
</evidence>
<dbReference type="InterPro" id="IPR037069">
    <property type="entry name" value="AcylCoA_DH/ox_N_sf"/>
</dbReference>
<dbReference type="Gene3D" id="1.20.140.10">
    <property type="entry name" value="Butyryl-CoA Dehydrogenase, subunit A, domain 3"/>
    <property type="match status" value="1"/>
</dbReference>
<evidence type="ECO:0000256" key="2">
    <source>
        <dbReference type="ARBA" id="ARBA00009347"/>
    </source>
</evidence>
<evidence type="ECO:0000256" key="4">
    <source>
        <dbReference type="ARBA" id="ARBA00022827"/>
    </source>
</evidence>
<evidence type="ECO:0000313" key="8">
    <source>
        <dbReference type="EMBL" id="GGN42758.1"/>
    </source>
</evidence>
<dbReference type="InterPro" id="IPR036250">
    <property type="entry name" value="AcylCo_DH-like_C"/>
</dbReference>
<dbReference type="InterPro" id="IPR013786">
    <property type="entry name" value="AcylCoA_DH/ox_N"/>
</dbReference>
<dbReference type="PANTHER" id="PTHR43884:SF20">
    <property type="entry name" value="ACYL-COA DEHYDROGENASE FADE28"/>
    <property type="match status" value="1"/>
</dbReference>
<comment type="similarity">
    <text evidence="2">Belongs to the acyl-CoA dehydrogenase family.</text>
</comment>
<dbReference type="Proteomes" id="UP000605099">
    <property type="component" value="Unassembled WGS sequence"/>
</dbReference>
<dbReference type="Pfam" id="PF00441">
    <property type="entry name" value="Acyl-CoA_dh_1"/>
    <property type="match status" value="1"/>
</dbReference>
<evidence type="ECO:0000256" key="3">
    <source>
        <dbReference type="ARBA" id="ARBA00022630"/>
    </source>
</evidence>
<keyword evidence="4" id="KW-0274">FAD</keyword>
<accession>A0ABQ2JCY9</accession>
<keyword evidence="3" id="KW-0285">Flavoprotein</keyword>
<keyword evidence="9" id="KW-1185">Reference proteome</keyword>
<comment type="cofactor">
    <cofactor evidence="1">
        <name>FAD</name>
        <dbReference type="ChEBI" id="CHEBI:57692"/>
    </cofactor>
</comment>
<dbReference type="Gene3D" id="1.10.540.10">
    <property type="entry name" value="Acyl-CoA dehydrogenase/oxidase, N-terminal domain"/>
    <property type="match status" value="1"/>
</dbReference>
<dbReference type="SUPFAM" id="SSF47203">
    <property type="entry name" value="Acyl-CoA dehydrogenase C-terminal domain-like"/>
    <property type="match status" value="1"/>
</dbReference>
<evidence type="ECO:0000256" key="1">
    <source>
        <dbReference type="ARBA" id="ARBA00001974"/>
    </source>
</evidence>
<dbReference type="RefSeq" id="WP_229710047.1">
    <property type="nucleotide sequence ID" value="NZ_BMLK01000002.1"/>
</dbReference>
<keyword evidence="5" id="KW-0560">Oxidoreductase</keyword>
<sequence>MLYDEGQHAMAEETRRVLAARTDRTRLLELLDRTGAWDEAFWATAVEQGWTALAVPEEFGGLGLGLIELGLVAQEAGRVVSGAPFLTYGHGAVCALLASDDEDLLATWLPRLAKGEVKAAVAFAEDDGAMPAAPSVEYRDGRLHGTKGGVACGLAADIAIVSASSPDGMVLALVDLGQASGDELQRRAIGSFDNGRLFADMTFSGAPATVLEAGDAAEEAALDLQAQMAVLTAHEQTGGAEAMMLAARDYALERKAFGQPIGAFQSVKHRLAEMYGLVEIARANCIHAAARQGEGDFLEAAACARLSAIEAYDTATRDAVQIHGGSGVTWDGGLHLHMRRARSLAIELGNALFWEDLLATELTGEPA</sequence>
<dbReference type="InterPro" id="IPR009100">
    <property type="entry name" value="AcylCoA_DH/oxidase_NM_dom_sf"/>
</dbReference>
<dbReference type="PANTHER" id="PTHR43884">
    <property type="entry name" value="ACYL-COA DEHYDROGENASE"/>
    <property type="match status" value="1"/>
</dbReference>
<evidence type="ECO:0000313" key="9">
    <source>
        <dbReference type="Proteomes" id="UP000605099"/>
    </source>
</evidence>